<feature type="coiled-coil region" evidence="5">
    <location>
        <begin position="76"/>
        <end position="103"/>
    </location>
</feature>
<dbReference type="CDD" id="cd00592">
    <property type="entry name" value="HTH_MerR-like"/>
    <property type="match status" value="1"/>
</dbReference>
<keyword evidence="1" id="KW-0678">Repressor</keyword>
<dbReference type="PANTHER" id="PTHR30204:SF69">
    <property type="entry name" value="MERR-FAMILY TRANSCRIPTIONAL REGULATOR"/>
    <property type="match status" value="1"/>
</dbReference>
<dbReference type="InterPro" id="IPR000551">
    <property type="entry name" value="MerR-type_HTH_dom"/>
</dbReference>
<keyword evidence="2" id="KW-0805">Transcription regulation</keyword>
<dbReference type="Pfam" id="PF13411">
    <property type="entry name" value="MerR_1"/>
    <property type="match status" value="1"/>
</dbReference>
<proteinExistence type="predicted"/>
<dbReference type="GO" id="GO:0003677">
    <property type="term" value="F:DNA binding"/>
    <property type="evidence" value="ECO:0007669"/>
    <property type="project" value="UniProtKB-KW"/>
</dbReference>
<dbReference type="SUPFAM" id="SSF46955">
    <property type="entry name" value="Putative DNA-binding domain"/>
    <property type="match status" value="1"/>
</dbReference>
<sequence length="160" mass="18966">MTTHEVEVIFGITKQTLIYYEKEGLVVCQRDANNYRNYSSKDLDTLKMVLLLRSMEISIDEIKLIMNSELSIRYVLERKQEYIEQLQIELKDIDEKIKAYIQRHKVEVIFDNSINHEYEGLLINQNEFCFNEVKINCNDIMQIDLSMCSSKGVMVRHISF</sequence>
<evidence type="ECO:0000256" key="3">
    <source>
        <dbReference type="ARBA" id="ARBA00023125"/>
    </source>
</evidence>
<dbReference type="Proteomes" id="UP001211987">
    <property type="component" value="Unassembled WGS sequence"/>
</dbReference>
<keyword evidence="5" id="KW-0175">Coiled coil</keyword>
<name>A0AB35ILH2_9FIRM</name>
<accession>A0AB35ILH2</accession>
<keyword evidence="3" id="KW-0238">DNA-binding</keyword>
<evidence type="ECO:0000256" key="1">
    <source>
        <dbReference type="ARBA" id="ARBA00022491"/>
    </source>
</evidence>
<dbReference type="RefSeq" id="WP_270667585.1">
    <property type="nucleotide sequence ID" value="NZ_BAABXX010000001.1"/>
</dbReference>
<evidence type="ECO:0000256" key="5">
    <source>
        <dbReference type="SAM" id="Coils"/>
    </source>
</evidence>
<dbReference type="Gene3D" id="1.10.1660.10">
    <property type="match status" value="1"/>
</dbReference>
<comment type="caution">
    <text evidence="7">The sequence shown here is derived from an EMBL/GenBank/DDBJ whole genome shotgun (WGS) entry which is preliminary data.</text>
</comment>
<organism evidence="7 8">
    <name type="scientific">Thomasclavelia ramosa</name>
    <dbReference type="NCBI Taxonomy" id="1547"/>
    <lineage>
        <taxon>Bacteria</taxon>
        <taxon>Bacillati</taxon>
        <taxon>Bacillota</taxon>
        <taxon>Erysipelotrichia</taxon>
        <taxon>Erysipelotrichales</taxon>
        <taxon>Coprobacillaceae</taxon>
        <taxon>Thomasclavelia</taxon>
    </lineage>
</organism>
<dbReference type="AlphaFoldDB" id="A0AB35ILH2"/>
<dbReference type="EMBL" id="JAQLKE010000038">
    <property type="protein sequence ID" value="MDB7085391.1"/>
    <property type="molecule type" value="Genomic_DNA"/>
</dbReference>
<gene>
    <name evidence="7" type="ORF">PM738_16410</name>
</gene>
<evidence type="ECO:0000256" key="2">
    <source>
        <dbReference type="ARBA" id="ARBA00023015"/>
    </source>
</evidence>
<dbReference type="PROSITE" id="PS50937">
    <property type="entry name" value="HTH_MERR_2"/>
    <property type="match status" value="1"/>
</dbReference>
<feature type="domain" description="HTH merR-type" evidence="6">
    <location>
        <begin position="1"/>
        <end position="68"/>
    </location>
</feature>
<evidence type="ECO:0000313" key="7">
    <source>
        <dbReference type="EMBL" id="MDB7085391.1"/>
    </source>
</evidence>
<dbReference type="GO" id="GO:0003700">
    <property type="term" value="F:DNA-binding transcription factor activity"/>
    <property type="evidence" value="ECO:0007669"/>
    <property type="project" value="InterPro"/>
</dbReference>
<evidence type="ECO:0000256" key="4">
    <source>
        <dbReference type="ARBA" id="ARBA00023163"/>
    </source>
</evidence>
<keyword evidence="4" id="KW-0804">Transcription</keyword>
<dbReference type="InterPro" id="IPR047057">
    <property type="entry name" value="MerR_fam"/>
</dbReference>
<protein>
    <submittedName>
        <fullName evidence="7">MerR family transcriptional regulator</fullName>
    </submittedName>
</protein>
<dbReference type="SMART" id="SM00422">
    <property type="entry name" value="HTH_MERR"/>
    <property type="match status" value="1"/>
</dbReference>
<dbReference type="InterPro" id="IPR009061">
    <property type="entry name" value="DNA-bd_dom_put_sf"/>
</dbReference>
<reference evidence="7" key="1">
    <citation type="submission" date="2023-01" db="EMBL/GenBank/DDBJ databases">
        <title>Human gut microbiome strain richness.</title>
        <authorList>
            <person name="Chen-Liaw A."/>
        </authorList>
    </citation>
    <scope>NUCLEOTIDE SEQUENCE</scope>
    <source>
        <strain evidence="7">1001217st2_G6_1001217B_191108</strain>
    </source>
</reference>
<dbReference type="PANTHER" id="PTHR30204">
    <property type="entry name" value="REDOX-CYCLING DRUG-SENSING TRANSCRIPTIONAL ACTIVATOR SOXR"/>
    <property type="match status" value="1"/>
</dbReference>
<evidence type="ECO:0000313" key="8">
    <source>
        <dbReference type="Proteomes" id="UP001211987"/>
    </source>
</evidence>
<evidence type="ECO:0000259" key="6">
    <source>
        <dbReference type="PROSITE" id="PS50937"/>
    </source>
</evidence>